<feature type="domain" description="DNA2/NAM7 helicase-like C-terminal" evidence="2">
    <location>
        <begin position="1"/>
        <end position="89"/>
    </location>
</feature>
<feature type="region of interest" description="Disordered" evidence="1">
    <location>
        <begin position="248"/>
        <end position="304"/>
    </location>
</feature>
<evidence type="ECO:0000313" key="4">
    <source>
        <dbReference type="EMBL" id="JAS25971.1"/>
    </source>
</evidence>
<feature type="compositionally biased region" description="Pro residues" evidence="1">
    <location>
        <begin position="264"/>
        <end position="280"/>
    </location>
</feature>
<gene>
    <name evidence="4" type="ORF">g.26084</name>
    <name evidence="5" type="ORF">g.26085</name>
    <name evidence="3" type="ORF">g.26086</name>
</gene>
<dbReference type="InterPro" id="IPR009818">
    <property type="entry name" value="PAM2_motif"/>
</dbReference>
<evidence type="ECO:0000256" key="1">
    <source>
        <dbReference type="SAM" id="MobiDB-lite"/>
    </source>
</evidence>
<dbReference type="EMBL" id="GEDC01011327">
    <property type="protein sequence ID" value="JAS25971.1"/>
    <property type="molecule type" value="Transcribed_RNA"/>
</dbReference>
<dbReference type="PANTHER" id="PTHR10887">
    <property type="entry name" value="DNA2/NAM7 HELICASE FAMILY"/>
    <property type="match status" value="1"/>
</dbReference>
<dbReference type="EMBL" id="GEDC01027294">
    <property type="protein sequence ID" value="JAS10004.1"/>
    <property type="molecule type" value="Transcribed_RNA"/>
</dbReference>
<feature type="compositionally biased region" description="Polar residues" evidence="1">
    <location>
        <begin position="286"/>
        <end position="304"/>
    </location>
</feature>
<dbReference type="InterPro" id="IPR041679">
    <property type="entry name" value="DNA2/NAM7-like_C"/>
</dbReference>
<accession>A0A1B6C994</accession>
<dbReference type="Pfam" id="PF07145">
    <property type="entry name" value="PAM2"/>
    <property type="match status" value="1"/>
</dbReference>
<dbReference type="AlphaFoldDB" id="A0A1B6C994"/>
<dbReference type="CDD" id="cd18808">
    <property type="entry name" value="SF1_C_Upf1"/>
    <property type="match status" value="1"/>
</dbReference>
<dbReference type="InterPro" id="IPR027417">
    <property type="entry name" value="P-loop_NTPase"/>
</dbReference>
<dbReference type="InterPro" id="IPR045055">
    <property type="entry name" value="DNA2/NAM7-like"/>
</dbReference>
<proteinExistence type="predicted"/>
<dbReference type="Pfam" id="PF13087">
    <property type="entry name" value="AAA_12"/>
    <property type="match status" value="1"/>
</dbReference>
<dbReference type="GO" id="GO:0043186">
    <property type="term" value="C:P granule"/>
    <property type="evidence" value="ECO:0007669"/>
    <property type="project" value="TreeGrafter"/>
</dbReference>
<dbReference type="InterPro" id="IPR047187">
    <property type="entry name" value="SF1_C_Upf1"/>
</dbReference>
<evidence type="ECO:0000313" key="3">
    <source>
        <dbReference type="EMBL" id="JAS10004.1"/>
    </source>
</evidence>
<reference evidence="3" key="1">
    <citation type="submission" date="2015-12" db="EMBL/GenBank/DDBJ databases">
        <title>De novo transcriptome assembly of four potential Pierce s Disease insect vectors from Arizona vineyards.</title>
        <authorList>
            <person name="Tassone E.E."/>
        </authorList>
    </citation>
    <scope>NUCLEOTIDE SEQUENCE</scope>
</reference>
<dbReference type="GO" id="GO:0035194">
    <property type="term" value="P:regulatory ncRNA-mediated post-transcriptional gene silencing"/>
    <property type="evidence" value="ECO:0007669"/>
    <property type="project" value="TreeGrafter"/>
</dbReference>
<protein>
    <recommendedName>
        <fullName evidence="2">DNA2/NAM7 helicase-like C-terminal domain-containing protein</fullName>
    </recommendedName>
</protein>
<sequence length="679" mass="76743">MTPYADQVFRIRSELRKRRMGGISVERVLNVQGKQFRAIFLSTVRTRRTCDSGTKSRAGDEMDYGFLSNSKLLNTAITRAQSLVAVVGDPVALCSIGRCRKVWERFIEICNSHNSLFGIKWSYLRSLLDGVELKKTYTLNPLAPEFIPRQFQAETYIRIPSILGPYNGVPHPMRFPPPYLPPAPVYPVYYPAYQHPPSFYSVRSSSTSLYPPTTVGPQLPPWTINYPQMISPTNTTASGIYPANSWVKKNPELSPPLRRDEIRPPPGLLPPAPPPPPPQPQIQQQRTAFAQVQGPSQNSPSQTLDTFIGSTSFLRPTVPLTVTAQPQFLATNILPQQHPKPQLLMEHHRVPQQLTSACDKDHIQFLQNVHFPERQVPIVNGLLPADVSLTEMLDSQQKQIDWYTHLLDTVGHEAASKFMELMAITSLKPPTIPPPIPDIVRSLDEIFTEKPIQLAMPQLMNGHIQPTPQVAPILDSSALTQPQHQITSLQRPHTWYGISENKVAVLEKQPISIRDIEYSLLQQQIYQTQHHQQQQQQQRQHQQANHRTMLDEQYDITHSWDNATINSVPLYRRQPQNQVIPENNVHNFIDDKNVTGTSGSFAGYARAAINYQPRDNGHYQEDSGDELLATIQRQTTYASVVRTQKSNSNSPIEEKGDPFAVLRNLGNKSTGSGLYHYFS</sequence>
<dbReference type="GO" id="GO:0005829">
    <property type="term" value="C:cytosol"/>
    <property type="evidence" value="ECO:0007669"/>
    <property type="project" value="TreeGrafter"/>
</dbReference>
<dbReference type="Gene3D" id="3.40.50.300">
    <property type="entry name" value="P-loop containing nucleotide triphosphate hydrolases"/>
    <property type="match status" value="1"/>
</dbReference>
<dbReference type="PANTHER" id="PTHR10887:SF365">
    <property type="entry name" value="HELICASE WITH ZINC FINGER DOMAIN-RELATED"/>
    <property type="match status" value="1"/>
</dbReference>
<dbReference type="SUPFAM" id="SSF52540">
    <property type="entry name" value="P-loop containing nucleoside triphosphate hydrolases"/>
    <property type="match status" value="1"/>
</dbReference>
<name>A0A1B6C994_9HEMI</name>
<evidence type="ECO:0000313" key="5">
    <source>
        <dbReference type="EMBL" id="JAS32415.1"/>
    </source>
</evidence>
<dbReference type="EMBL" id="GEDC01004883">
    <property type="protein sequence ID" value="JAS32415.1"/>
    <property type="molecule type" value="Transcribed_RNA"/>
</dbReference>
<evidence type="ECO:0000259" key="2">
    <source>
        <dbReference type="Pfam" id="PF13087"/>
    </source>
</evidence>
<organism evidence="3">
    <name type="scientific">Clastoptera arizonana</name>
    <name type="common">Arizona spittle bug</name>
    <dbReference type="NCBI Taxonomy" id="38151"/>
    <lineage>
        <taxon>Eukaryota</taxon>
        <taxon>Metazoa</taxon>
        <taxon>Ecdysozoa</taxon>
        <taxon>Arthropoda</taxon>
        <taxon>Hexapoda</taxon>
        <taxon>Insecta</taxon>
        <taxon>Pterygota</taxon>
        <taxon>Neoptera</taxon>
        <taxon>Paraneoptera</taxon>
        <taxon>Hemiptera</taxon>
        <taxon>Auchenorrhyncha</taxon>
        <taxon>Cercopoidea</taxon>
        <taxon>Clastopteridae</taxon>
        <taxon>Clastoptera</taxon>
    </lineage>
</organism>